<protein>
    <submittedName>
        <fullName evidence="1">DUF397 domain-containing protein</fullName>
    </submittedName>
</protein>
<gene>
    <name evidence="1" type="ORF">WKI58_31580</name>
</gene>
<keyword evidence="2" id="KW-1185">Reference proteome</keyword>
<dbReference type="EMBL" id="JBBKAI010000002">
    <property type="protein sequence ID" value="MEJ8661003.1"/>
    <property type="molecule type" value="Genomic_DNA"/>
</dbReference>
<sequence length="70" mass="7315">MNVQRSRAAVPEAAWFKSSYSTGNGGECVEVAEAPGAVHIRDSKVRTGPVLTVTPQAWAGFVGLAADQTI</sequence>
<evidence type="ECO:0000313" key="2">
    <source>
        <dbReference type="Proteomes" id="UP001375539"/>
    </source>
</evidence>
<comment type="caution">
    <text evidence="1">The sequence shown here is derived from an EMBL/GenBank/DDBJ whole genome shotgun (WGS) entry which is preliminary data.</text>
</comment>
<name>A0ACC6QR40_9ACTN</name>
<reference evidence="1" key="1">
    <citation type="submission" date="2024-03" db="EMBL/GenBank/DDBJ databases">
        <title>Novel Streptomyces species of biotechnological and ecological value are a feature of Machair soil.</title>
        <authorList>
            <person name="Prole J.R."/>
            <person name="Goodfellow M."/>
            <person name="Allenby N."/>
            <person name="Ward A.C."/>
        </authorList>
    </citation>
    <scope>NUCLEOTIDE SEQUENCE</scope>
    <source>
        <strain evidence="1">MS1.AVA.4</strain>
    </source>
</reference>
<accession>A0ACC6QR40</accession>
<proteinExistence type="predicted"/>
<dbReference type="Proteomes" id="UP001375539">
    <property type="component" value="Unassembled WGS sequence"/>
</dbReference>
<evidence type="ECO:0000313" key="1">
    <source>
        <dbReference type="EMBL" id="MEJ8661003.1"/>
    </source>
</evidence>
<organism evidence="1 2">
    <name type="scientific">Streptomyces pratisoli</name>
    <dbReference type="NCBI Taxonomy" id="3139917"/>
    <lineage>
        <taxon>Bacteria</taxon>
        <taxon>Bacillati</taxon>
        <taxon>Actinomycetota</taxon>
        <taxon>Actinomycetes</taxon>
        <taxon>Kitasatosporales</taxon>
        <taxon>Streptomycetaceae</taxon>
        <taxon>Streptomyces</taxon>
    </lineage>
</organism>